<dbReference type="InterPro" id="IPR036259">
    <property type="entry name" value="MFS_trans_sf"/>
</dbReference>
<gene>
    <name evidence="3" type="ORF">METZ01_LOCUS332293</name>
</gene>
<feature type="transmembrane region" description="Helical" evidence="1">
    <location>
        <begin position="76"/>
        <end position="97"/>
    </location>
</feature>
<protein>
    <recommendedName>
        <fullName evidence="2">Major facilitator superfamily (MFS) profile domain-containing protein</fullName>
    </recommendedName>
</protein>
<name>A0A382Q1L5_9ZZZZ</name>
<keyword evidence="1" id="KW-1133">Transmembrane helix</keyword>
<dbReference type="Gene3D" id="1.20.1250.20">
    <property type="entry name" value="MFS general substrate transporter like domains"/>
    <property type="match status" value="1"/>
</dbReference>
<dbReference type="PANTHER" id="PTHR43129">
    <property type="entry name" value="FOSMIDOMYCIN RESISTANCE PROTEIN"/>
    <property type="match status" value="1"/>
</dbReference>
<feature type="non-terminal residue" evidence="3">
    <location>
        <position position="204"/>
    </location>
</feature>
<evidence type="ECO:0000259" key="2">
    <source>
        <dbReference type="PROSITE" id="PS50850"/>
    </source>
</evidence>
<dbReference type="PANTHER" id="PTHR43129:SF1">
    <property type="entry name" value="FOSMIDOMYCIN RESISTANCE PROTEIN"/>
    <property type="match status" value="1"/>
</dbReference>
<dbReference type="AlphaFoldDB" id="A0A382Q1L5"/>
<reference evidence="3" key="1">
    <citation type="submission" date="2018-05" db="EMBL/GenBank/DDBJ databases">
        <authorList>
            <person name="Lanie J.A."/>
            <person name="Ng W.-L."/>
            <person name="Kazmierczak K.M."/>
            <person name="Andrzejewski T.M."/>
            <person name="Davidsen T.M."/>
            <person name="Wayne K.J."/>
            <person name="Tettelin H."/>
            <person name="Glass J.I."/>
            <person name="Rusch D."/>
            <person name="Podicherti R."/>
            <person name="Tsui H.-C.T."/>
            <person name="Winkler M.E."/>
        </authorList>
    </citation>
    <scope>NUCLEOTIDE SEQUENCE</scope>
</reference>
<feature type="transmembrane region" description="Helical" evidence="1">
    <location>
        <begin position="142"/>
        <end position="163"/>
    </location>
</feature>
<feature type="transmembrane region" description="Helical" evidence="1">
    <location>
        <begin position="12"/>
        <end position="38"/>
    </location>
</feature>
<dbReference type="GO" id="GO:0022857">
    <property type="term" value="F:transmembrane transporter activity"/>
    <property type="evidence" value="ECO:0007669"/>
    <property type="project" value="InterPro"/>
</dbReference>
<sequence>MQKQPEVNPKKHLWWCSILHVINDGYITSLALLLPFIAKDLDLTYTESGLLKTAIHGAISISQVPAGFLAERLGDIMMLGIGALWFSCSYMILFLAFSYSLTLVLILSAGVGGGVYHPVGTALVSNVYLGEKSGSAISTLNFFGDVGKAIFPFLAGVLVIRFGWRVNCAVLGIVGLGTSVSYLFFFRKEICLKRLSPEDLVDES</sequence>
<evidence type="ECO:0000313" key="3">
    <source>
        <dbReference type="EMBL" id="SVC79439.1"/>
    </source>
</evidence>
<dbReference type="GO" id="GO:0005886">
    <property type="term" value="C:plasma membrane"/>
    <property type="evidence" value="ECO:0007669"/>
    <property type="project" value="TreeGrafter"/>
</dbReference>
<keyword evidence="1" id="KW-0812">Transmembrane</keyword>
<feature type="transmembrane region" description="Helical" evidence="1">
    <location>
        <begin position="169"/>
        <end position="186"/>
    </location>
</feature>
<proteinExistence type="predicted"/>
<dbReference type="Pfam" id="PF07690">
    <property type="entry name" value="MFS_1"/>
    <property type="match status" value="1"/>
</dbReference>
<feature type="transmembrane region" description="Helical" evidence="1">
    <location>
        <begin position="103"/>
        <end position="130"/>
    </location>
</feature>
<dbReference type="EMBL" id="UINC01111314">
    <property type="protein sequence ID" value="SVC79439.1"/>
    <property type="molecule type" value="Genomic_DNA"/>
</dbReference>
<accession>A0A382Q1L5</accession>
<dbReference type="PROSITE" id="PS50850">
    <property type="entry name" value="MFS"/>
    <property type="match status" value="1"/>
</dbReference>
<keyword evidence="1" id="KW-0472">Membrane</keyword>
<dbReference type="InterPro" id="IPR011701">
    <property type="entry name" value="MFS"/>
</dbReference>
<dbReference type="InterPro" id="IPR020846">
    <property type="entry name" value="MFS_dom"/>
</dbReference>
<dbReference type="SUPFAM" id="SSF103473">
    <property type="entry name" value="MFS general substrate transporter"/>
    <property type="match status" value="1"/>
</dbReference>
<organism evidence="3">
    <name type="scientific">marine metagenome</name>
    <dbReference type="NCBI Taxonomy" id="408172"/>
    <lineage>
        <taxon>unclassified sequences</taxon>
        <taxon>metagenomes</taxon>
        <taxon>ecological metagenomes</taxon>
    </lineage>
</organism>
<evidence type="ECO:0000256" key="1">
    <source>
        <dbReference type="SAM" id="Phobius"/>
    </source>
</evidence>
<feature type="domain" description="Major facilitator superfamily (MFS) profile" evidence="2">
    <location>
        <begin position="1"/>
        <end position="204"/>
    </location>
</feature>